<dbReference type="GO" id="GO:0006465">
    <property type="term" value="P:signal peptide processing"/>
    <property type="evidence" value="ECO:0007669"/>
    <property type="project" value="TreeGrafter"/>
</dbReference>
<protein>
    <submittedName>
        <fullName evidence="4">Peptidase A24</fullName>
    </submittedName>
</protein>
<comment type="similarity">
    <text evidence="1">Belongs to the peptidase A24 family.</text>
</comment>
<keyword evidence="2" id="KW-0812">Transmembrane</keyword>
<feature type="transmembrane region" description="Helical" evidence="2">
    <location>
        <begin position="95"/>
        <end position="116"/>
    </location>
</feature>
<organism evidence="4 5">
    <name type="scientific">Mycolicibacterium holsaticum</name>
    <dbReference type="NCBI Taxonomy" id="152142"/>
    <lineage>
        <taxon>Bacteria</taxon>
        <taxon>Bacillati</taxon>
        <taxon>Actinomycetota</taxon>
        <taxon>Actinomycetes</taxon>
        <taxon>Mycobacteriales</taxon>
        <taxon>Mycobacteriaceae</taxon>
        <taxon>Mycolicibacterium</taxon>
    </lineage>
</organism>
<dbReference type="GO" id="GO:0004190">
    <property type="term" value="F:aspartic-type endopeptidase activity"/>
    <property type="evidence" value="ECO:0007669"/>
    <property type="project" value="InterPro"/>
</dbReference>
<dbReference type="PANTHER" id="PTHR30487:SF0">
    <property type="entry name" value="PREPILIN LEADER PEPTIDASE_N-METHYLTRANSFERASE-RELATED"/>
    <property type="match status" value="1"/>
</dbReference>
<reference evidence="5" key="1">
    <citation type="submission" date="2016-09" db="EMBL/GenBank/DDBJ databases">
        <authorList>
            <person name="Greninger A.L."/>
            <person name="Jerome K.R."/>
            <person name="Mcnair B."/>
            <person name="Wallis C."/>
            <person name="Fang F."/>
        </authorList>
    </citation>
    <scope>NUCLEOTIDE SEQUENCE [LARGE SCALE GENOMIC DNA]</scope>
    <source>
        <strain evidence="5">M7</strain>
    </source>
</reference>
<dbReference type="Gene3D" id="1.20.120.1220">
    <property type="match status" value="1"/>
</dbReference>
<comment type="caution">
    <text evidence="4">The sequence shown here is derived from an EMBL/GenBank/DDBJ whole genome shotgun (WGS) entry which is preliminary data.</text>
</comment>
<dbReference type="GO" id="GO:0005886">
    <property type="term" value="C:plasma membrane"/>
    <property type="evidence" value="ECO:0007669"/>
    <property type="project" value="TreeGrafter"/>
</dbReference>
<evidence type="ECO:0000313" key="5">
    <source>
        <dbReference type="Proteomes" id="UP000094243"/>
    </source>
</evidence>
<dbReference type="InterPro" id="IPR000045">
    <property type="entry name" value="Prepilin_IV_endopep_pep"/>
</dbReference>
<dbReference type="InterPro" id="IPR050882">
    <property type="entry name" value="Prepilin_peptidase/N-MTase"/>
</dbReference>
<name>A0A1E3RG35_9MYCO</name>
<feature type="transmembrane region" description="Helical" evidence="2">
    <location>
        <begin position="56"/>
        <end position="75"/>
    </location>
</feature>
<dbReference type="Pfam" id="PF01478">
    <property type="entry name" value="Peptidase_A24"/>
    <property type="match status" value="1"/>
</dbReference>
<feature type="domain" description="Prepilin type IV endopeptidase peptidase" evidence="3">
    <location>
        <begin position="9"/>
        <end position="105"/>
    </location>
</feature>
<dbReference type="AlphaFoldDB" id="A0A1E3RG35"/>
<sequence>MGAVACVAVLGWLAALSVFDITQRRLPNWLTVPGATVILAGATVAGHGVPAAVGAVALFATYLAVHVLAPTAMGAGDVKLAAGIGALTGAFGVDVWLLATLAAPLFTAGSALFTVVRRGESTVPHGPSMCLAAAVAASLTVL</sequence>
<dbReference type="Proteomes" id="UP000094243">
    <property type="component" value="Unassembled WGS sequence"/>
</dbReference>
<proteinExistence type="inferred from homology"/>
<feature type="transmembrane region" description="Helical" evidence="2">
    <location>
        <begin position="29"/>
        <end position="49"/>
    </location>
</feature>
<keyword evidence="5" id="KW-1185">Reference proteome</keyword>
<evidence type="ECO:0000313" key="4">
    <source>
        <dbReference type="EMBL" id="ODQ88846.1"/>
    </source>
</evidence>
<dbReference type="PANTHER" id="PTHR30487">
    <property type="entry name" value="TYPE 4 PREPILIN-LIKE PROTEINS LEADER PEPTIDE-PROCESSING ENZYME"/>
    <property type="match status" value="1"/>
</dbReference>
<evidence type="ECO:0000256" key="2">
    <source>
        <dbReference type="SAM" id="Phobius"/>
    </source>
</evidence>
<dbReference type="EMBL" id="MIGZ01000114">
    <property type="protein sequence ID" value="ODQ88846.1"/>
    <property type="molecule type" value="Genomic_DNA"/>
</dbReference>
<evidence type="ECO:0000259" key="3">
    <source>
        <dbReference type="Pfam" id="PF01478"/>
    </source>
</evidence>
<keyword evidence="2" id="KW-0472">Membrane</keyword>
<dbReference type="OrthoDB" id="4428077at2"/>
<accession>A0A1E3RG35</accession>
<dbReference type="RefSeq" id="WP_069406525.1">
    <property type="nucleotide sequence ID" value="NZ_MIGZ01000114.1"/>
</dbReference>
<evidence type="ECO:0000256" key="1">
    <source>
        <dbReference type="ARBA" id="ARBA00005801"/>
    </source>
</evidence>
<keyword evidence="2" id="KW-1133">Transmembrane helix</keyword>
<gene>
    <name evidence="4" type="ORF">BHQ17_18130</name>
</gene>